<sequence length="146" mass="16046">MLNGDVFSSHTFAIELGKFQVETVRDVGGLTLEQDVVETRQVTPSGELVIRKQPGARRSGEITVTRGMDKSTAFTDWIKATLVDADLDKARQNISISLKDARKNTVRRIHLTNAWASRWQGPTLGAGDASAATEQVTITYEDLTVE</sequence>
<dbReference type="EMBL" id="BIFH01000053">
    <property type="protein sequence ID" value="GCE01798.1"/>
    <property type="molecule type" value="Genomic_DNA"/>
</dbReference>
<dbReference type="InterPro" id="IPR010667">
    <property type="entry name" value="Phage_T4_Gp19"/>
</dbReference>
<proteinExistence type="predicted"/>
<dbReference type="InterPro" id="IPR011747">
    <property type="entry name" value="CHP02241"/>
</dbReference>
<dbReference type="PANTHER" id="PTHR38009:SF1">
    <property type="entry name" value="CONSERVED HYPOTHETICAL PHAGE TAIL PROTEIN"/>
    <property type="match status" value="1"/>
</dbReference>
<accession>A0A401Z4N5</accession>
<dbReference type="GO" id="GO:0005198">
    <property type="term" value="F:structural molecule activity"/>
    <property type="evidence" value="ECO:0007669"/>
    <property type="project" value="InterPro"/>
</dbReference>
<comment type="caution">
    <text evidence="1">The sequence shown here is derived from an EMBL/GenBank/DDBJ whole genome shotgun (WGS) entry which is preliminary data.</text>
</comment>
<dbReference type="PANTHER" id="PTHR38009">
    <property type="entry name" value="CONSERVED HYPOTHETICAL PHAGE TAIL PROTEIN"/>
    <property type="match status" value="1"/>
</dbReference>
<dbReference type="Proteomes" id="UP000286931">
    <property type="component" value="Unassembled WGS sequence"/>
</dbReference>
<dbReference type="RefSeq" id="WP_126643391.1">
    <property type="nucleotide sequence ID" value="NZ_BIFH01000053.1"/>
</dbReference>
<reference evidence="1 2" key="1">
    <citation type="submission" date="2018-12" db="EMBL/GenBank/DDBJ databases">
        <title>Draft genome sequence of Embleya hyalina NBRC 13850T.</title>
        <authorList>
            <person name="Komaki H."/>
            <person name="Hosoyama A."/>
            <person name="Kimura A."/>
            <person name="Ichikawa N."/>
            <person name="Tamura T."/>
        </authorList>
    </citation>
    <scope>NUCLEOTIDE SEQUENCE [LARGE SCALE GENOMIC DNA]</scope>
    <source>
        <strain evidence="1 2">NBRC 13850</strain>
    </source>
</reference>
<organism evidence="1 2">
    <name type="scientific">Embleya hyalina</name>
    <dbReference type="NCBI Taxonomy" id="516124"/>
    <lineage>
        <taxon>Bacteria</taxon>
        <taxon>Bacillati</taxon>
        <taxon>Actinomycetota</taxon>
        <taxon>Actinomycetes</taxon>
        <taxon>Kitasatosporales</taxon>
        <taxon>Streptomycetaceae</taxon>
        <taxon>Embleya</taxon>
    </lineage>
</organism>
<protein>
    <submittedName>
        <fullName evidence="1">Phage tail protein</fullName>
    </submittedName>
</protein>
<dbReference type="Pfam" id="PF06841">
    <property type="entry name" value="Phage_T4_gp19"/>
    <property type="match status" value="1"/>
</dbReference>
<dbReference type="NCBIfam" id="TIGR02241">
    <property type="entry name" value="conserved hypothetical phage tail region protein"/>
    <property type="match status" value="1"/>
</dbReference>
<dbReference type="OrthoDB" id="3470895at2"/>
<keyword evidence="2" id="KW-1185">Reference proteome</keyword>
<name>A0A401Z4N5_9ACTN</name>
<evidence type="ECO:0000313" key="2">
    <source>
        <dbReference type="Proteomes" id="UP000286931"/>
    </source>
</evidence>
<gene>
    <name evidence="1" type="ORF">EHYA_09572</name>
</gene>
<dbReference type="AlphaFoldDB" id="A0A401Z4N5"/>
<evidence type="ECO:0000313" key="1">
    <source>
        <dbReference type="EMBL" id="GCE01798.1"/>
    </source>
</evidence>